<evidence type="ECO:0000313" key="5">
    <source>
        <dbReference type="EMBL" id="ODM93006.1"/>
    </source>
</evidence>
<dbReference type="STRING" id="48709.A0A1D2MJ24"/>
<dbReference type="InterPro" id="IPR008040">
    <property type="entry name" value="Hydant_A_N"/>
</dbReference>
<dbReference type="InterPro" id="IPR045079">
    <property type="entry name" value="Oxoprolinase-like"/>
</dbReference>
<evidence type="ECO:0000259" key="2">
    <source>
        <dbReference type="Pfam" id="PF01968"/>
    </source>
</evidence>
<dbReference type="OrthoDB" id="3643at2759"/>
<feature type="domain" description="Hydantoinase B/oxoprolinase" evidence="3">
    <location>
        <begin position="817"/>
        <end position="904"/>
    </location>
</feature>
<reference evidence="5 6" key="1">
    <citation type="journal article" date="2016" name="Genome Biol. Evol.">
        <title>Gene Family Evolution Reflects Adaptation to Soil Environmental Stressors in the Genome of the Collembolan Orchesella cincta.</title>
        <authorList>
            <person name="Faddeeva-Vakhrusheva A."/>
            <person name="Derks M.F."/>
            <person name="Anvar S.Y."/>
            <person name="Agamennone V."/>
            <person name="Suring W."/>
            <person name="Smit S."/>
            <person name="van Straalen N.M."/>
            <person name="Roelofs D."/>
        </authorList>
    </citation>
    <scope>NUCLEOTIDE SEQUENCE [LARGE SCALE GENOMIC DNA]</scope>
    <source>
        <tissue evidence="5">Mixed pool</tissue>
    </source>
</reference>
<protein>
    <submittedName>
        <fullName evidence="5">5-oxoprolinase</fullName>
    </submittedName>
</protein>
<dbReference type="AlphaFoldDB" id="A0A1D2MJ24"/>
<evidence type="ECO:0000259" key="4">
    <source>
        <dbReference type="Pfam" id="PF05378"/>
    </source>
</evidence>
<dbReference type="PANTHER" id="PTHR11365">
    <property type="entry name" value="5-OXOPROLINASE RELATED"/>
    <property type="match status" value="1"/>
</dbReference>
<feature type="domain" description="Hydantoinase A/oxoprolinase" evidence="2">
    <location>
        <begin position="289"/>
        <end position="520"/>
    </location>
</feature>
<gene>
    <name evidence="5" type="ORF">Ocin01_13676</name>
</gene>
<dbReference type="OMA" id="TDCNVML"/>
<evidence type="ECO:0000256" key="1">
    <source>
        <dbReference type="ARBA" id="ARBA00010403"/>
    </source>
</evidence>
<organism evidence="5 6">
    <name type="scientific">Orchesella cincta</name>
    <name type="common">Springtail</name>
    <name type="synonym">Podura cincta</name>
    <dbReference type="NCBI Taxonomy" id="48709"/>
    <lineage>
        <taxon>Eukaryota</taxon>
        <taxon>Metazoa</taxon>
        <taxon>Ecdysozoa</taxon>
        <taxon>Arthropoda</taxon>
        <taxon>Hexapoda</taxon>
        <taxon>Collembola</taxon>
        <taxon>Entomobryomorpha</taxon>
        <taxon>Entomobryoidea</taxon>
        <taxon>Orchesellidae</taxon>
        <taxon>Orchesellinae</taxon>
        <taxon>Orchesella</taxon>
    </lineage>
</organism>
<dbReference type="Pfam" id="PF05378">
    <property type="entry name" value="Hydant_A_N"/>
    <property type="match status" value="1"/>
</dbReference>
<proteinExistence type="inferred from homology"/>
<dbReference type="InterPro" id="IPR003692">
    <property type="entry name" value="Hydantoinase_B"/>
</dbReference>
<dbReference type="GO" id="GO:0017168">
    <property type="term" value="F:5-oxoprolinase (ATP-hydrolyzing) activity"/>
    <property type="evidence" value="ECO:0007669"/>
    <property type="project" value="TreeGrafter"/>
</dbReference>
<sequence>MRERNGVGLRRLPMFPVSVAGDKEERIKRVCRFFRAQKQRRPEENMSKTGKFRFSIDRGGTFTDVFAQCPSGSVRTYKLLSKHTCYQDAPTEGIRRIIEMESGKTLQPDAPIDSSLIESIRMGTTVATNALLERKGERTGLLITKGFRDLLHIGNQARPNIFDLSIAIPEHLYCEVVEVDERVVLESDQCELKLKQGDSVSLPSHSVNVVRKLDLEVLEGDLKKLLEKDVRSIAVVLMHSWVVRQPREADRAARLGPRVQARQHLQLCHEDGSAGAGSAVGPCRRGRGYARTVFDKYGIPVIGFDMGGTSTDVSRFDGEFIHTFESVTAGVPLQCPQLDIQTVAAGGGSILTFSSGIYNVGPESAGANPGPVAYDHGGELLTITDANLILNRLLPSRFPKIFGPTHDSELNATKTLEKFKQLRSKINAFNEAHGLEPLNVEEIALGFIRVANETMARPIRNITQGKGFDPSTHMLACFGGAGGQHACAIAKSLGIKLVSVPRYAGILSAVGIFLADVVIEENEPVGLLITDDNYSRTNELVEHRFKVICEELGAKLKSEGNYSELKFEKYLNIRYSGTDCALMVKDSPPLKNFTARFVDEYSRQFGFQLQRELVLDDIRVRAVGVNEIIHENEKQEEISTLPLGTINAYFNTGSHETPYVACVPGIYRGPCLILDNLSTIVVEPGWVATVSDKDVKLEFEVLKNENEETRPIVLDSIMLSIFSHRFMSIAEQMGRILQRTSVSTNIKERLDFSCAIFGPDGGLVSNAPHIPVHPGPCRRLCSISYALLRGVAASSVGVMGFLLVRCCCPGMDCDPSSPIFFVANRGHHADIGGITPGSMPPNSKSIHEEGAVFKSFKLVREGNFMEEQLVAELMKPGEYPGSSGTRNLSDNLSDLRAQVAANQKVGHPAPPLPDIGVLAPVRPEVHAVHPGERGGGGSRNAEDSGGKLLPKIIRLRVHGRRKRNSANSEHKQARGLCNVRLHGNNLPGDWELQRSESNYVISSDLLPPVPRRKGHPAEPRVLKANTHNHPGRKHPPPLRGRCSGWGNVLTSQRVVDVILKAFEACAASQGCMNNITFGDNTLGYYETVAGGAGAGPTWEGRSGVHTHMTNTRITDPEILELRYPVLLHHFSLEKHSGGVGKFRGGDGVRREILFRKHMKLSVLTERRVFTPYGLKEGGDGKRGRNLLVKNAWRDQSKGKIINLGGKTSVDVEPGDMFTLISPGGGAWGKL</sequence>
<keyword evidence="6" id="KW-1185">Reference proteome</keyword>
<dbReference type="Proteomes" id="UP000094527">
    <property type="component" value="Unassembled WGS sequence"/>
</dbReference>
<dbReference type="GO" id="GO:0005829">
    <property type="term" value="C:cytosol"/>
    <property type="evidence" value="ECO:0007669"/>
    <property type="project" value="TreeGrafter"/>
</dbReference>
<dbReference type="EMBL" id="LJIJ01001101">
    <property type="protein sequence ID" value="ODM93006.1"/>
    <property type="molecule type" value="Genomic_DNA"/>
</dbReference>
<feature type="domain" description="Hydantoinase B/oxoprolinase" evidence="3">
    <location>
        <begin position="715"/>
        <end position="775"/>
    </location>
</feature>
<feature type="domain" description="Hydantoinase B/oxoprolinase" evidence="3">
    <location>
        <begin position="1044"/>
        <end position="1229"/>
    </location>
</feature>
<name>A0A1D2MJ24_ORCCI</name>
<comment type="similarity">
    <text evidence="1">Belongs to the oxoprolinase family.</text>
</comment>
<evidence type="ECO:0000313" key="6">
    <source>
        <dbReference type="Proteomes" id="UP000094527"/>
    </source>
</evidence>
<dbReference type="PANTHER" id="PTHR11365:SF2">
    <property type="entry name" value="5-OXOPROLINASE"/>
    <property type="match status" value="1"/>
</dbReference>
<dbReference type="InterPro" id="IPR002821">
    <property type="entry name" value="Hydantoinase_A"/>
</dbReference>
<feature type="domain" description="Hydantoinase/oxoprolinase N-terminal" evidence="4">
    <location>
        <begin position="53"/>
        <end position="242"/>
    </location>
</feature>
<dbReference type="Pfam" id="PF02538">
    <property type="entry name" value="Hydantoinase_B"/>
    <property type="match status" value="3"/>
</dbReference>
<dbReference type="GO" id="GO:0006749">
    <property type="term" value="P:glutathione metabolic process"/>
    <property type="evidence" value="ECO:0007669"/>
    <property type="project" value="TreeGrafter"/>
</dbReference>
<accession>A0A1D2MJ24</accession>
<comment type="caution">
    <text evidence="5">The sequence shown here is derived from an EMBL/GenBank/DDBJ whole genome shotgun (WGS) entry which is preliminary data.</text>
</comment>
<evidence type="ECO:0000259" key="3">
    <source>
        <dbReference type="Pfam" id="PF02538"/>
    </source>
</evidence>
<dbReference type="Pfam" id="PF01968">
    <property type="entry name" value="Hydantoinase_A"/>
    <property type="match status" value="1"/>
</dbReference>